<evidence type="ECO:0000313" key="1">
    <source>
        <dbReference type="EMBL" id="SEC68047.1"/>
    </source>
</evidence>
<reference evidence="2" key="1">
    <citation type="submission" date="2016-10" db="EMBL/GenBank/DDBJ databases">
        <authorList>
            <person name="Varghese N."/>
            <person name="Submissions S."/>
        </authorList>
    </citation>
    <scope>NUCLEOTIDE SEQUENCE [LARGE SCALE GENOMIC DNA]</scope>
    <source>
        <strain evidence="2">DSM 44234</strain>
    </source>
</reference>
<organism evidence="1 2">
    <name type="scientific">Tsukamurella tyrosinosolvens</name>
    <dbReference type="NCBI Taxonomy" id="57704"/>
    <lineage>
        <taxon>Bacteria</taxon>
        <taxon>Bacillati</taxon>
        <taxon>Actinomycetota</taxon>
        <taxon>Actinomycetes</taxon>
        <taxon>Mycobacteriales</taxon>
        <taxon>Tsukamurellaceae</taxon>
        <taxon>Tsukamurella</taxon>
    </lineage>
</organism>
<sequence>MTERFTFALDERDQTPQWMSDELLVQVTSDGTIVAFARPNEDFDDYAEIDTDLADPTLAAMVEAAAKYVGAGGQF</sequence>
<proteinExistence type="predicted"/>
<dbReference type="RefSeq" id="WP_068741702.1">
    <property type="nucleotide sequence ID" value="NZ_FNSA01000003.1"/>
</dbReference>
<dbReference type="STRING" id="57704.SAMN04489793_2901"/>
<name>A0A1H4UH21_TSUTY</name>
<dbReference type="Proteomes" id="UP000182241">
    <property type="component" value="Unassembled WGS sequence"/>
</dbReference>
<dbReference type="EMBL" id="FNSA01000003">
    <property type="protein sequence ID" value="SEC68047.1"/>
    <property type="molecule type" value="Genomic_DNA"/>
</dbReference>
<protein>
    <submittedName>
        <fullName evidence="1">Uncharacterized protein</fullName>
    </submittedName>
</protein>
<keyword evidence="2" id="KW-1185">Reference proteome</keyword>
<dbReference type="OrthoDB" id="9925958at2"/>
<accession>A0A1H4UH21</accession>
<evidence type="ECO:0000313" key="2">
    <source>
        <dbReference type="Proteomes" id="UP000182241"/>
    </source>
</evidence>
<dbReference type="AlphaFoldDB" id="A0A1H4UH21"/>
<gene>
    <name evidence="1" type="ORF">SAMN04489793_2901</name>
</gene>